<reference evidence="2" key="1">
    <citation type="journal article" date="2010" name="Genome Res.">
        <title>Population genomic sequencing of Coccidioides fungi reveals recent hybridization and transposon control.</title>
        <authorList>
            <person name="Neafsey D.E."/>
            <person name="Barker B.M."/>
            <person name="Sharpton T.J."/>
            <person name="Stajich J.E."/>
            <person name="Park D.J."/>
            <person name="Whiston E."/>
            <person name="Hung C.-Y."/>
            <person name="McMahan C."/>
            <person name="White J."/>
            <person name="Sykes S."/>
            <person name="Heiman D."/>
            <person name="Young S."/>
            <person name="Zeng Q."/>
            <person name="Abouelleil A."/>
            <person name="Aftuck L."/>
            <person name="Bessette D."/>
            <person name="Brown A."/>
            <person name="FitzGerald M."/>
            <person name="Lui A."/>
            <person name="Macdonald J.P."/>
            <person name="Priest M."/>
            <person name="Orbach M.J."/>
            <person name="Galgiani J.N."/>
            <person name="Kirkland T.N."/>
            <person name="Cole G.T."/>
            <person name="Birren B.W."/>
            <person name="Henn M.R."/>
            <person name="Taylor J.W."/>
            <person name="Rounsley S.D."/>
        </authorList>
    </citation>
    <scope>NUCLEOTIDE SEQUENCE [LARGE SCALE GENOMIC DNA]</scope>
    <source>
        <strain evidence="2">H538.4</strain>
    </source>
</reference>
<organism evidence="1 2">
    <name type="scientific">Coccidioides immitis H538.4</name>
    <dbReference type="NCBI Taxonomy" id="396776"/>
    <lineage>
        <taxon>Eukaryota</taxon>
        <taxon>Fungi</taxon>
        <taxon>Dikarya</taxon>
        <taxon>Ascomycota</taxon>
        <taxon>Pezizomycotina</taxon>
        <taxon>Eurotiomycetes</taxon>
        <taxon>Eurotiomycetidae</taxon>
        <taxon>Onygenales</taxon>
        <taxon>Onygenaceae</taxon>
        <taxon>Coccidioides</taxon>
    </lineage>
</organism>
<dbReference type="VEuPathDB" id="FungiDB:CIHG_06335"/>
<evidence type="ECO:0000313" key="2">
    <source>
        <dbReference type="Proteomes" id="UP000054563"/>
    </source>
</evidence>
<protein>
    <submittedName>
        <fullName evidence="1">Uncharacterized protein</fullName>
    </submittedName>
</protein>
<proteinExistence type="predicted"/>
<dbReference type="AlphaFoldDB" id="A0A0J8RTJ8"/>
<accession>A0A0J8RTJ8</accession>
<name>A0A0J8RTJ8_COCIT</name>
<sequence>MIPSQSGVQVLNQEQIEYVSMVSARGLRRMDPGRTQSHSSLERDGIGRSAVGEAVWNLCLHGKSHLLKLKIHGWVWRRDESSCTEQTFDSLWLAIRLLGSEEAAVLASHVSRMVFGLNIFI</sequence>
<evidence type="ECO:0000313" key="1">
    <source>
        <dbReference type="EMBL" id="KMU88535.1"/>
    </source>
</evidence>
<gene>
    <name evidence="1" type="ORF">CIHG_06335</name>
</gene>
<dbReference type="Proteomes" id="UP000054563">
    <property type="component" value="Unassembled WGS sequence"/>
</dbReference>
<dbReference type="EMBL" id="DS017005">
    <property type="protein sequence ID" value="KMU88535.1"/>
    <property type="molecule type" value="Genomic_DNA"/>
</dbReference>